<dbReference type="Proteomes" id="UP001271007">
    <property type="component" value="Unassembled WGS sequence"/>
</dbReference>
<name>A0AAJ0GCA8_9PEZI</name>
<dbReference type="EMBL" id="JAWDJX010000016">
    <property type="protein sequence ID" value="KAK3053387.1"/>
    <property type="molecule type" value="Genomic_DNA"/>
</dbReference>
<organism evidence="1 2">
    <name type="scientific">Extremus antarcticus</name>
    <dbReference type="NCBI Taxonomy" id="702011"/>
    <lineage>
        <taxon>Eukaryota</taxon>
        <taxon>Fungi</taxon>
        <taxon>Dikarya</taxon>
        <taxon>Ascomycota</taxon>
        <taxon>Pezizomycotina</taxon>
        <taxon>Dothideomycetes</taxon>
        <taxon>Dothideomycetidae</taxon>
        <taxon>Mycosphaerellales</taxon>
        <taxon>Extremaceae</taxon>
        <taxon>Extremus</taxon>
    </lineage>
</organism>
<keyword evidence="2" id="KW-1185">Reference proteome</keyword>
<gene>
    <name evidence="1" type="ORF">LTR09_005556</name>
</gene>
<sequence length="307" mass="33878">MTSPPPPTPPLLAIPLELRHLIYSHLIPPSPLSHPLPSIGITSVSHTPPSIRLLRINRQITSEILDYFYALTTWKLVFSHAFNFFRVDPDLTGLERSEVLRRMRKVEVVFFCDVLLVKGWDRGGRSEMSGGDGRRASGRLPLEDEVRRKAERAVDVLLLAKELRTVVVSWIDTTGNLLGGVDGQQASMLEPLRRLRGRVGFKVGRAVLGPGALQSPLGEREALASVLGGVLGAAEHGMPPSRVLLDGASEYEVEREKRRTTDQSDPATLRHLAFDPRQERDLYAMYTDPGTEPVRSIGPSVVTNSTG</sequence>
<proteinExistence type="predicted"/>
<evidence type="ECO:0000313" key="1">
    <source>
        <dbReference type="EMBL" id="KAK3053387.1"/>
    </source>
</evidence>
<protein>
    <submittedName>
        <fullName evidence="1">Uncharacterized protein</fullName>
    </submittedName>
</protein>
<accession>A0AAJ0GCA8</accession>
<dbReference type="AlphaFoldDB" id="A0AAJ0GCA8"/>
<comment type="caution">
    <text evidence="1">The sequence shown here is derived from an EMBL/GenBank/DDBJ whole genome shotgun (WGS) entry which is preliminary data.</text>
</comment>
<evidence type="ECO:0000313" key="2">
    <source>
        <dbReference type="Proteomes" id="UP001271007"/>
    </source>
</evidence>
<reference evidence="1" key="1">
    <citation type="submission" date="2023-04" db="EMBL/GenBank/DDBJ databases">
        <title>Black Yeasts Isolated from many extreme environments.</title>
        <authorList>
            <person name="Coleine C."/>
            <person name="Stajich J.E."/>
            <person name="Selbmann L."/>
        </authorList>
    </citation>
    <scope>NUCLEOTIDE SEQUENCE</scope>
    <source>
        <strain evidence="1">CCFEE 5312</strain>
    </source>
</reference>